<dbReference type="AlphaFoldDB" id="A0A1G6RE08"/>
<gene>
    <name evidence="3" type="ORF">SAMN04488694_10825</name>
    <name evidence="2" type="ORF">SAMN05192552_101125</name>
</gene>
<dbReference type="RefSeq" id="WP_092932491.1">
    <property type="nucleotide sequence ID" value="NZ_FMZP01000011.1"/>
</dbReference>
<evidence type="ECO:0000313" key="4">
    <source>
        <dbReference type="Proteomes" id="UP000199320"/>
    </source>
</evidence>
<keyword evidence="1" id="KW-1133">Transmembrane helix</keyword>
<dbReference type="OrthoDB" id="205278at2157"/>
<keyword evidence="1" id="KW-0472">Membrane</keyword>
<evidence type="ECO:0000313" key="5">
    <source>
        <dbReference type="Proteomes" id="UP000324021"/>
    </source>
</evidence>
<evidence type="ECO:0000313" key="3">
    <source>
        <dbReference type="EMBL" id="SET53838.1"/>
    </source>
</evidence>
<dbReference type="EMBL" id="FOIC01000008">
    <property type="protein sequence ID" value="SET53838.1"/>
    <property type="molecule type" value="Genomic_DNA"/>
</dbReference>
<reference evidence="4 5" key="2">
    <citation type="submission" date="2016-10" db="EMBL/GenBank/DDBJ databases">
        <authorList>
            <person name="Varghese N."/>
            <person name="Submissions S."/>
        </authorList>
    </citation>
    <scope>NUCLEOTIDE SEQUENCE [LARGE SCALE GENOMIC DNA]</scope>
    <source>
        <strain evidence="2 5">CDM_1</strain>
        <strain evidence="4">CDM_6</strain>
    </source>
</reference>
<dbReference type="EMBL" id="FMZP01000011">
    <property type="protein sequence ID" value="SDD02633.1"/>
    <property type="molecule type" value="Genomic_DNA"/>
</dbReference>
<feature type="transmembrane region" description="Helical" evidence="1">
    <location>
        <begin position="84"/>
        <end position="110"/>
    </location>
</feature>
<keyword evidence="4" id="KW-1185">Reference proteome</keyword>
<reference evidence="3" key="1">
    <citation type="submission" date="2016-10" db="EMBL/GenBank/DDBJ databases">
        <authorList>
            <person name="de Groot N.N."/>
        </authorList>
    </citation>
    <scope>NUCLEOTIDE SEQUENCE [LARGE SCALE GENOMIC DNA]</scope>
    <source>
        <strain evidence="3">CDM_6</strain>
    </source>
</reference>
<feature type="transmembrane region" description="Helical" evidence="1">
    <location>
        <begin position="58"/>
        <end position="77"/>
    </location>
</feature>
<name>A0A1G6RE08_9EURY</name>
<evidence type="ECO:0000313" key="2">
    <source>
        <dbReference type="EMBL" id="SDD02633.1"/>
    </source>
</evidence>
<organism evidence="2 5">
    <name type="scientific">Natrinema hispanicum</name>
    <dbReference type="NCBI Taxonomy" id="392421"/>
    <lineage>
        <taxon>Archaea</taxon>
        <taxon>Methanobacteriati</taxon>
        <taxon>Methanobacteriota</taxon>
        <taxon>Stenosarchaea group</taxon>
        <taxon>Halobacteria</taxon>
        <taxon>Halobacteriales</taxon>
        <taxon>Natrialbaceae</taxon>
        <taxon>Natrinema</taxon>
    </lineage>
</organism>
<protein>
    <submittedName>
        <fullName evidence="2">Uncharacterized protein</fullName>
    </submittedName>
</protein>
<evidence type="ECO:0000256" key="1">
    <source>
        <dbReference type="SAM" id="Phobius"/>
    </source>
</evidence>
<keyword evidence="1" id="KW-0812">Transmembrane</keyword>
<dbReference type="Proteomes" id="UP000324021">
    <property type="component" value="Unassembled WGS sequence"/>
</dbReference>
<accession>A0A1G6RE08</accession>
<dbReference type="Proteomes" id="UP000199320">
    <property type="component" value="Unassembled WGS sequence"/>
</dbReference>
<sequence>MAVVDSILIFVLSLLVGTVGILAGVRLVIDRDAGFANAAVTALIGAIAWAITSFFVGWVPILGVLLMLAVWVGVINWRYPGGWGAAVAIGFVAWIVAVGIVYAFAVIGFVTPDALGIPGV</sequence>
<proteinExistence type="predicted"/>
<feature type="transmembrane region" description="Helical" evidence="1">
    <location>
        <begin position="6"/>
        <end position="28"/>
    </location>
</feature>
<dbReference type="STRING" id="392421.SAMN04488694_10825"/>